<organism evidence="2 3">
    <name type="scientific">Pleurodeles waltl</name>
    <name type="common">Iberian ribbed newt</name>
    <dbReference type="NCBI Taxonomy" id="8319"/>
    <lineage>
        <taxon>Eukaryota</taxon>
        <taxon>Metazoa</taxon>
        <taxon>Chordata</taxon>
        <taxon>Craniata</taxon>
        <taxon>Vertebrata</taxon>
        <taxon>Euteleostomi</taxon>
        <taxon>Amphibia</taxon>
        <taxon>Batrachia</taxon>
        <taxon>Caudata</taxon>
        <taxon>Salamandroidea</taxon>
        <taxon>Salamandridae</taxon>
        <taxon>Pleurodelinae</taxon>
        <taxon>Pleurodeles</taxon>
    </lineage>
</organism>
<feature type="region of interest" description="Disordered" evidence="1">
    <location>
        <begin position="98"/>
        <end position="122"/>
    </location>
</feature>
<dbReference type="Proteomes" id="UP001066276">
    <property type="component" value="Chromosome 9"/>
</dbReference>
<evidence type="ECO:0000256" key="1">
    <source>
        <dbReference type="SAM" id="MobiDB-lite"/>
    </source>
</evidence>
<proteinExistence type="predicted"/>
<evidence type="ECO:0000313" key="2">
    <source>
        <dbReference type="EMBL" id="KAJ1107258.1"/>
    </source>
</evidence>
<gene>
    <name evidence="2" type="ORF">NDU88_004651</name>
</gene>
<sequence length="134" mass="15036">MYTIVHSLIKPSVNPHLADVSNESCDKPADYFLNKVNIYIDFSADTLRTEIDGLLSKMGSMPQEDELREYGLLDAIFFKSLIDKMKSEVDPVRVPAVPVSSDVGPDVLSRQSESTRYNLRSNPGPSVRLRDYVV</sequence>
<evidence type="ECO:0000313" key="3">
    <source>
        <dbReference type="Proteomes" id="UP001066276"/>
    </source>
</evidence>
<feature type="compositionally biased region" description="Polar residues" evidence="1">
    <location>
        <begin position="109"/>
        <end position="122"/>
    </location>
</feature>
<name>A0AAV7MU48_PLEWA</name>
<dbReference type="EMBL" id="JANPWB010000013">
    <property type="protein sequence ID" value="KAJ1107258.1"/>
    <property type="molecule type" value="Genomic_DNA"/>
</dbReference>
<reference evidence="2" key="1">
    <citation type="journal article" date="2022" name="bioRxiv">
        <title>Sequencing and chromosome-scale assembly of the giantPleurodeles waltlgenome.</title>
        <authorList>
            <person name="Brown T."/>
            <person name="Elewa A."/>
            <person name="Iarovenko S."/>
            <person name="Subramanian E."/>
            <person name="Araus A.J."/>
            <person name="Petzold A."/>
            <person name="Susuki M."/>
            <person name="Suzuki K.-i.T."/>
            <person name="Hayashi T."/>
            <person name="Toyoda A."/>
            <person name="Oliveira C."/>
            <person name="Osipova E."/>
            <person name="Leigh N.D."/>
            <person name="Simon A."/>
            <person name="Yun M.H."/>
        </authorList>
    </citation>
    <scope>NUCLEOTIDE SEQUENCE</scope>
    <source>
        <strain evidence="2">20211129_DDA</strain>
        <tissue evidence="2">Liver</tissue>
    </source>
</reference>
<protein>
    <submittedName>
        <fullName evidence="2">Uncharacterized protein</fullName>
    </submittedName>
</protein>
<keyword evidence="3" id="KW-1185">Reference proteome</keyword>
<comment type="caution">
    <text evidence="2">The sequence shown here is derived from an EMBL/GenBank/DDBJ whole genome shotgun (WGS) entry which is preliminary data.</text>
</comment>
<dbReference type="AlphaFoldDB" id="A0AAV7MU48"/>
<accession>A0AAV7MU48</accession>